<evidence type="ECO:0000313" key="3">
    <source>
        <dbReference type="Proteomes" id="UP001164693"/>
    </source>
</evidence>
<accession>A0ABY7JV23</accession>
<dbReference type="Proteomes" id="UP001164693">
    <property type="component" value="Chromosome"/>
</dbReference>
<feature type="transmembrane region" description="Helical" evidence="1">
    <location>
        <begin position="15"/>
        <end position="35"/>
    </location>
</feature>
<dbReference type="EMBL" id="CP097463">
    <property type="protein sequence ID" value="WAX56209.1"/>
    <property type="molecule type" value="Genomic_DNA"/>
</dbReference>
<gene>
    <name evidence="2" type="ORF">M6B22_16950</name>
</gene>
<evidence type="ECO:0000313" key="2">
    <source>
        <dbReference type="EMBL" id="WAX56209.1"/>
    </source>
</evidence>
<keyword evidence="1" id="KW-0812">Transmembrane</keyword>
<organism evidence="2 3">
    <name type="scientific">Jatrophihabitans cynanchi</name>
    <dbReference type="NCBI Taxonomy" id="2944128"/>
    <lineage>
        <taxon>Bacteria</taxon>
        <taxon>Bacillati</taxon>
        <taxon>Actinomycetota</taxon>
        <taxon>Actinomycetes</taxon>
        <taxon>Jatrophihabitantales</taxon>
        <taxon>Jatrophihabitantaceae</taxon>
        <taxon>Jatrophihabitans</taxon>
    </lineage>
</organism>
<name>A0ABY7JV23_9ACTN</name>
<proteinExistence type="predicted"/>
<reference evidence="2" key="1">
    <citation type="submission" date="2022-05" db="EMBL/GenBank/DDBJ databases">
        <title>Jatrophihabitans sp. SB3-54 whole genome sequence.</title>
        <authorList>
            <person name="Suh M.K."/>
            <person name="Eom M.K."/>
            <person name="Kim J.S."/>
            <person name="Kim H.S."/>
            <person name="Do H.E."/>
            <person name="Shin Y.K."/>
            <person name="Lee J.-S."/>
        </authorList>
    </citation>
    <scope>NUCLEOTIDE SEQUENCE</scope>
    <source>
        <strain evidence="2">SB3-54</strain>
    </source>
</reference>
<keyword evidence="3" id="KW-1185">Reference proteome</keyword>
<protein>
    <submittedName>
        <fullName evidence="2">Uncharacterized protein</fullName>
    </submittedName>
</protein>
<keyword evidence="1" id="KW-1133">Transmembrane helix</keyword>
<evidence type="ECO:0000256" key="1">
    <source>
        <dbReference type="SAM" id="Phobius"/>
    </source>
</evidence>
<keyword evidence="1" id="KW-0472">Membrane</keyword>
<dbReference type="RefSeq" id="WP_269442740.1">
    <property type="nucleotide sequence ID" value="NZ_CP097463.1"/>
</dbReference>
<sequence length="192" mass="21602">MPTQAQEPRGNVKDVLLLIVGAVLGVAATEFWATSRRISDGVRRRRAAENRQEREAQQSQAIVQRFADAGVGLYRTATFSRAITIPFLHDASLPIRGPLPPDADRFLTVTDPKRTDFRVDQKTIRRQLLAGANLWDGNVLYMRRPPDRAQQYPLLEAGVCNYFSYVTEKDRAMRRTGNCLGQCAPESPDTTR</sequence>